<reference evidence="2" key="1">
    <citation type="journal article" date="2022" name="bioRxiv">
        <title>Sequencing and chromosome-scale assembly of the giantPleurodeles waltlgenome.</title>
        <authorList>
            <person name="Brown T."/>
            <person name="Elewa A."/>
            <person name="Iarovenko S."/>
            <person name="Subramanian E."/>
            <person name="Araus A.J."/>
            <person name="Petzold A."/>
            <person name="Susuki M."/>
            <person name="Suzuki K.-i.T."/>
            <person name="Hayashi T."/>
            <person name="Toyoda A."/>
            <person name="Oliveira C."/>
            <person name="Osipova E."/>
            <person name="Leigh N.D."/>
            <person name="Simon A."/>
            <person name="Yun M.H."/>
        </authorList>
    </citation>
    <scope>NUCLEOTIDE SEQUENCE</scope>
    <source>
        <strain evidence="2">20211129_DDA</strain>
        <tissue evidence="2">Liver</tissue>
    </source>
</reference>
<evidence type="ECO:0000256" key="1">
    <source>
        <dbReference type="SAM" id="MobiDB-lite"/>
    </source>
</evidence>
<feature type="region of interest" description="Disordered" evidence="1">
    <location>
        <begin position="1"/>
        <end position="66"/>
    </location>
</feature>
<proteinExistence type="predicted"/>
<dbReference type="Proteomes" id="UP001066276">
    <property type="component" value="Chromosome 7"/>
</dbReference>
<gene>
    <name evidence="2" type="ORF">NDU88_002865</name>
</gene>
<dbReference type="AlphaFoldDB" id="A0AAV7PB85"/>
<protein>
    <submittedName>
        <fullName evidence="2">Uncharacterized protein</fullName>
    </submittedName>
</protein>
<evidence type="ECO:0000313" key="2">
    <source>
        <dbReference type="EMBL" id="KAJ1124404.1"/>
    </source>
</evidence>
<organism evidence="2 3">
    <name type="scientific">Pleurodeles waltl</name>
    <name type="common">Iberian ribbed newt</name>
    <dbReference type="NCBI Taxonomy" id="8319"/>
    <lineage>
        <taxon>Eukaryota</taxon>
        <taxon>Metazoa</taxon>
        <taxon>Chordata</taxon>
        <taxon>Craniata</taxon>
        <taxon>Vertebrata</taxon>
        <taxon>Euteleostomi</taxon>
        <taxon>Amphibia</taxon>
        <taxon>Batrachia</taxon>
        <taxon>Caudata</taxon>
        <taxon>Salamandroidea</taxon>
        <taxon>Salamandridae</taxon>
        <taxon>Pleurodelinae</taxon>
        <taxon>Pleurodeles</taxon>
    </lineage>
</organism>
<comment type="caution">
    <text evidence="2">The sequence shown here is derived from an EMBL/GenBank/DDBJ whole genome shotgun (WGS) entry which is preliminary data.</text>
</comment>
<sequence length="66" mass="6921">MKTQASQGKRVAIQAASSLMESPSSDKDKLSHMDAGESGDASDHESVVDPLGGLPHMTPQTVEDII</sequence>
<name>A0AAV7PB85_PLEWA</name>
<dbReference type="EMBL" id="JANPWB010000011">
    <property type="protein sequence ID" value="KAJ1124404.1"/>
    <property type="molecule type" value="Genomic_DNA"/>
</dbReference>
<feature type="compositionally biased region" description="Basic and acidic residues" evidence="1">
    <location>
        <begin position="24"/>
        <end position="47"/>
    </location>
</feature>
<evidence type="ECO:0000313" key="3">
    <source>
        <dbReference type="Proteomes" id="UP001066276"/>
    </source>
</evidence>
<keyword evidence="3" id="KW-1185">Reference proteome</keyword>
<accession>A0AAV7PB85</accession>